<dbReference type="SMART" id="SM00651">
    <property type="entry name" value="Sm"/>
    <property type="match status" value="1"/>
</dbReference>
<gene>
    <name evidence="3" type="primary">LSMD1</name>
    <name evidence="3" type="ORF">TR124862</name>
</gene>
<protein>
    <submittedName>
        <fullName evidence="3">N-alpha-acetyltransferase 38, NatC auxiliary subunit</fullName>
    </submittedName>
</protein>
<dbReference type="CDD" id="cd06168">
    <property type="entry name" value="LSMD1"/>
    <property type="match status" value="1"/>
</dbReference>
<accession>A0A0X3NW00</accession>
<keyword evidence="3" id="KW-0808">Transferase</keyword>
<dbReference type="EMBL" id="GEEE01019214">
    <property type="protein sequence ID" value="JAP44011.1"/>
    <property type="molecule type" value="Transcribed_RNA"/>
</dbReference>
<dbReference type="InterPro" id="IPR001163">
    <property type="entry name" value="Sm_dom_euk/arc"/>
</dbReference>
<evidence type="ECO:0000256" key="1">
    <source>
        <dbReference type="SAM" id="MobiDB-lite"/>
    </source>
</evidence>
<dbReference type="GO" id="GO:0031417">
    <property type="term" value="C:NatC complex"/>
    <property type="evidence" value="ECO:0007669"/>
    <property type="project" value="InterPro"/>
</dbReference>
<evidence type="ECO:0000313" key="3">
    <source>
        <dbReference type="EMBL" id="JAP44011.1"/>
    </source>
</evidence>
<reference evidence="3" key="1">
    <citation type="submission" date="2016-01" db="EMBL/GenBank/DDBJ databases">
        <title>Reference transcriptome for the parasite Schistocephalus solidus: insights into the molecular evolution of parasitism.</title>
        <authorList>
            <person name="Hebert F.O."/>
            <person name="Grambauer S."/>
            <person name="Barber I."/>
            <person name="Landry C.R."/>
            <person name="Aubin-Horth N."/>
        </authorList>
    </citation>
    <scope>NUCLEOTIDE SEQUENCE</scope>
</reference>
<name>A0A0X3NW00_SCHSO</name>
<dbReference type="SUPFAM" id="SSF50182">
    <property type="entry name" value="Sm-like ribonucleoproteins"/>
    <property type="match status" value="1"/>
</dbReference>
<dbReference type="Pfam" id="PF01423">
    <property type="entry name" value="LSM"/>
    <property type="match status" value="1"/>
</dbReference>
<feature type="region of interest" description="Disordered" evidence="1">
    <location>
        <begin position="1"/>
        <end position="22"/>
    </location>
</feature>
<feature type="domain" description="Sm" evidence="2">
    <location>
        <begin position="24"/>
        <end position="95"/>
    </location>
</feature>
<dbReference type="InterPro" id="IPR010920">
    <property type="entry name" value="LSM_dom_sf"/>
</dbReference>
<feature type="compositionally biased region" description="Basic and acidic residues" evidence="1">
    <location>
        <begin position="1"/>
        <end position="12"/>
    </location>
</feature>
<dbReference type="GO" id="GO:0016740">
    <property type="term" value="F:transferase activity"/>
    <property type="evidence" value="ECO:0007669"/>
    <property type="project" value="UniProtKB-KW"/>
</dbReference>
<dbReference type="Gene3D" id="2.30.30.100">
    <property type="match status" value="1"/>
</dbReference>
<organism evidence="3">
    <name type="scientific">Schistocephalus solidus</name>
    <name type="common">Tapeworm</name>
    <dbReference type="NCBI Taxonomy" id="70667"/>
    <lineage>
        <taxon>Eukaryota</taxon>
        <taxon>Metazoa</taxon>
        <taxon>Spiralia</taxon>
        <taxon>Lophotrochozoa</taxon>
        <taxon>Platyhelminthes</taxon>
        <taxon>Cestoda</taxon>
        <taxon>Eucestoda</taxon>
        <taxon>Diphyllobothriidea</taxon>
        <taxon>Diphyllobothriidae</taxon>
        <taxon>Schistocephalus</taxon>
    </lineage>
</organism>
<dbReference type="InterPro" id="IPR034110">
    <property type="entry name" value="LSMD1_Sm"/>
</dbReference>
<dbReference type="AlphaFoldDB" id="A0A0X3NW00"/>
<sequence length="100" mass="11049">MSLHDVSEESRKALTSSPSNESREFLRKLMGSSVTVEIVDGRTFSGSLLCTDGEANIVMGSCIEYPPPGTYGKDDLSRRLFLITIRGVHIKRIFLNSNLV</sequence>
<evidence type="ECO:0000259" key="2">
    <source>
        <dbReference type="SMART" id="SM00651"/>
    </source>
</evidence>
<proteinExistence type="predicted"/>